<name>R9ZTZ5_9EUKA</name>
<geneLocation type="chloroplast" evidence="1"/>
<dbReference type="AlphaFoldDB" id="R9ZTZ5"/>
<dbReference type="Gene3D" id="3.40.1350.100">
    <property type="match status" value="1"/>
</dbReference>
<keyword evidence="1" id="KW-0934">Plastid</keyword>
<proteinExistence type="predicted"/>
<sequence length="478" mass="54731">MGLNLNHYFSTNQLLEVGKVLPSSGAKESDVVYFLEDLYTYPPKIKIQWNQLDLVEESDKLSPNKIINHPPHKLFFGVRDYMDKVTSFDVYSKKIKSLKQTLKDVPVYVIVNGRTEIVVASTRSKKFHSHAALSSGFNLEKGSVQETDVAQKSFSKSKAYKRTLDKALSTKSKKFGFIFLDPTEAQIYLDTMVARSERRSHLRRDHSIDKVGLSIHCIGLDTAYSLLARSASNVDFRFVPSLTELRALLEHSSQGDTNSELGVNERQLGQTLSGKALSIISAPQYNSTFKGVPIYIVALKDKSRNLFSKLGVDISDLRNSLHGAFISGSDTIIRPSSLEGNYRRDKEKLKFEALQDSQKVKRSSTNYIFFDREQAREFGEKYSYRMVSPIYTYNLEDFLELSEESLVLNTDVTKSFLNSKQPTYFIPSKRSIKTLEQYDNRPKDSLRKSINVWGRRKLSKLYWFRTNYLGLILRGYRI</sequence>
<organism evidence="1">
    <name type="scientific">Phaeocystis globosa</name>
    <dbReference type="NCBI Taxonomy" id="33658"/>
    <lineage>
        <taxon>Eukaryota</taxon>
        <taxon>Haptista</taxon>
        <taxon>Haptophyta</taxon>
        <taxon>Prymnesiophyceae</taxon>
        <taxon>Phaeocystales</taxon>
        <taxon>Phaeocystaceae</taxon>
        <taxon>Phaeocystis</taxon>
    </lineage>
</organism>
<dbReference type="EMBL" id="KC900889">
    <property type="protein sequence ID" value="AGO44945.1"/>
    <property type="molecule type" value="Genomic_DNA"/>
</dbReference>
<evidence type="ECO:0000313" key="1">
    <source>
        <dbReference type="EMBL" id="AGO44945.1"/>
    </source>
</evidence>
<dbReference type="RefSeq" id="YP_008145483.1">
    <property type="nucleotide sequence ID" value="NC_021637.1"/>
</dbReference>
<accession>R9ZTZ5</accession>
<gene>
    <name evidence="1" type="primary">ycf80</name>
</gene>
<keyword evidence="1" id="KW-0150">Chloroplast</keyword>
<reference evidence="1" key="1">
    <citation type="journal article" date="2014" name="Mol. Phylogenet. Evol.">
        <title>Massive difference in synonymous substitution rates among mitochondrial, plastid, and nuclear genes of Phaeocystis algae.</title>
        <authorList>
            <person name="Smith D.R."/>
            <person name="Arrigo K.R."/>
            <person name="Alderkamp A.C."/>
            <person name="Allen A.E."/>
        </authorList>
    </citation>
    <scope>NUCLEOTIDE SEQUENCE</scope>
    <source>
        <strain evidence="1">Pg-G</strain>
    </source>
</reference>
<protein>
    <submittedName>
        <fullName evidence="1">Ycf80</fullName>
    </submittedName>
</protein>
<dbReference type="GeneID" id="16028739"/>